<evidence type="ECO:0000313" key="4">
    <source>
        <dbReference type="Proteomes" id="UP000464214"/>
    </source>
</evidence>
<feature type="transmembrane region" description="Helical" evidence="1">
    <location>
        <begin position="73"/>
        <end position="94"/>
    </location>
</feature>
<protein>
    <recommendedName>
        <fullName evidence="2">PH domain-containing protein</fullName>
    </recommendedName>
</protein>
<keyword evidence="1" id="KW-1133">Transmembrane helix</keyword>
<dbReference type="KEGG" id="nib:GU926_13460"/>
<feature type="domain" description="PH" evidence="2">
    <location>
        <begin position="32"/>
        <end position="175"/>
    </location>
</feature>
<keyword evidence="1" id="KW-0472">Membrane</keyword>
<sequence>MIGTILKITAFLVLAHYVAGFLLKVFSRKSKVYYLAPARQFGMVFWSAIGTWLGASILSLIPRAQTDTLLEKGLAAGIGTMLLLFSLPTLFVHFQYWRFEQESALELDAKSGVALLLRPGHRYYLDAAQVRAVQETKCSSNSFFWSPYKYLTLTLADGSQLTITSLLIDLEQLKALWPRVAYSVKTKFICFL</sequence>
<evidence type="ECO:0000313" key="3">
    <source>
        <dbReference type="EMBL" id="QHL88385.1"/>
    </source>
</evidence>
<dbReference type="Pfam" id="PF26566">
    <property type="entry name" value="PH_40"/>
    <property type="match status" value="1"/>
</dbReference>
<dbReference type="InterPro" id="IPR058916">
    <property type="entry name" value="PH_40"/>
</dbReference>
<evidence type="ECO:0000256" key="1">
    <source>
        <dbReference type="SAM" id="Phobius"/>
    </source>
</evidence>
<accession>A0A6P1P119</accession>
<evidence type="ECO:0000259" key="2">
    <source>
        <dbReference type="Pfam" id="PF26566"/>
    </source>
</evidence>
<feature type="transmembrane region" description="Helical" evidence="1">
    <location>
        <begin position="6"/>
        <end position="23"/>
    </location>
</feature>
<proteinExistence type="predicted"/>
<keyword evidence="1" id="KW-0812">Transmembrane</keyword>
<name>A0A6P1P119_9BACT</name>
<gene>
    <name evidence="3" type="ORF">GU926_13460</name>
</gene>
<keyword evidence="4" id="KW-1185">Reference proteome</keyword>
<dbReference type="EMBL" id="CP047897">
    <property type="protein sequence ID" value="QHL88385.1"/>
    <property type="molecule type" value="Genomic_DNA"/>
</dbReference>
<reference evidence="3 4" key="1">
    <citation type="submission" date="2020-01" db="EMBL/GenBank/DDBJ databases">
        <authorList>
            <person name="Kim M."/>
        </authorList>
    </citation>
    <scope>NUCLEOTIDE SEQUENCE [LARGE SCALE GENOMIC DNA]</scope>
    <source>
        <strain evidence="3 4">BT10</strain>
    </source>
</reference>
<feature type="transmembrane region" description="Helical" evidence="1">
    <location>
        <begin position="43"/>
        <end position="61"/>
    </location>
</feature>
<organism evidence="3 4">
    <name type="scientific">Nibribacter ruber</name>
    <dbReference type="NCBI Taxonomy" id="2698458"/>
    <lineage>
        <taxon>Bacteria</taxon>
        <taxon>Pseudomonadati</taxon>
        <taxon>Bacteroidota</taxon>
        <taxon>Cytophagia</taxon>
        <taxon>Cytophagales</taxon>
        <taxon>Hymenobacteraceae</taxon>
        <taxon>Nibribacter</taxon>
    </lineage>
</organism>
<dbReference type="AlphaFoldDB" id="A0A6P1P119"/>
<dbReference type="RefSeq" id="WP_160692734.1">
    <property type="nucleotide sequence ID" value="NZ_CP047897.1"/>
</dbReference>
<dbReference type="Proteomes" id="UP000464214">
    <property type="component" value="Chromosome"/>
</dbReference>